<dbReference type="Proteomes" id="UP000011134">
    <property type="component" value="Unassembled WGS sequence"/>
</dbReference>
<comment type="caution">
    <text evidence="1">The sequence shown here is derived from an EMBL/GenBank/DDBJ whole genome shotgun (WGS) entry which is preliminary data.</text>
</comment>
<organism evidence="1 2">
    <name type="scientific">Photobacterium marinum</name>
    <dbReference type="NCBI Taxonomy" id="1056511"/>
    <lineage>
        <taxon>Bacteria</taxon>
        <taxon>Pseudomonadati</taxon>
        <taxon>Pseudomonadota</taxon>
        <taxon>Gammaproteobacteria</taxon>
        <taxon>Vibrionales</taxon>
        <taxon>Vibrionaceae</taxon>
        <taxon>Photobacterium</taxon>
    </lineage>
</organism>
<evidence type="ECO:0000313" key="2">
    <source>
        <dbReference type="Proteomes" id="UP000011134"/>
    </source>
</evidence>
<gene>
    <name evidence="1" type="ORF">C942_04057</name>
</gene>
<name>L8J329_9GAMM</name>
<dbReference type="AlphaFoldDB" id="L8J329"/>
<accession>L8J329</accession>
<keyword evidence="2" id="KW-1185">Reference proteome</keyword>
<dbReference type="PATRIC" id="fig|1056511.3.peg.4870"/>
<sequence>MKVEARFVVEYELYKDGKMMQEFYEERNISVLVDTQKYKKKAAKKIAEFSGNFVRG</sequence>
<reference evidence="1 2" key="1">
    <citation type="submission" date="2012-12" db="EMBL/GenBank/DDBJ databases">
        <title>Genome Assembly of Photobacterium sp. AK15.</title>
        <authorList>
            <person name="Khatri I."/>
            <person name="Vaidya B."/>
            <person name="Srinivas T.N.R."/>
            <person name="Subramanian S."/>
            <person name="Pinnaka A."/>
        </authorList>
    </citation>
    <scope>NUCLEOTIDE SEQUENCE [LARGE SCALE GENOMIC DNA]</scope>
    <source>
        <strain evidence="1 2">AK15</strain>
    </source>
</reference>
<proteinExistence type="predicted"/>
<dbReference type="EMBL" id="AMZO01000054">
    <property type="protein sequence ID" value="ELR63161.1"/>
    <property type="molecule type" value="Genomic_DNA"/>
</dbReference>
<evidence type="ECO:0000313" key="1">
    <source>
        <dbReference type="EMBL" id="ELR63161.1"/>
    </source>
</evidence>
<protein>
    <submittedName>
        <fullName evidence="1">Uncharacterized protein</fullName>
    </submittedName>
</protein>